<evidence type="ECO:0000256" key="1">
    <source>
        <dbReference type="SAM" id="MobiDB-lite"/>
    </source>
</evidence>
<accession>A0A4Y9XUL9</accession>
<dbReference type="STRING" id="205917.A0A4Y9XUL9"/>
<sequence length="668" mass="74640">MSFSLENLSLEQAEAIIDLWANSSLQPPVIKDAIAALQRDIELATSQSPDNRAAQSSTDSGCCDTDPIERPRRSSATYTRQYGEEDHNDQLANGKRTLGEDSGDEDADSEYDRKFASRPPVDALAGLFAQDSFSFEPPNSSVLSVISNCKRTLEISDFSNIQAAFGWIRIALLVSKSGYGPLQFYDKNNVANIITGVSKKTFEEWARNGKKCIQLAYGGRSRIKRLKQSQVEGIGRLLRFPDMNNTKTDWDKKALPLLEHCLIPATAVLMQRLPIDAYTLFGQEFLSSMLGIEENFAITDVVAADKVFEQVALHTFKFPPRQHVWEAKKNRKVAFPKCSTKSNAKALKNFEWTEKARRDAEKAVKAHDVKDLKEKLQNMYSTQGVRKSAKKYIHLNRSIAKTCPIQLRDVDGHNLCFFDATLPEDRRKALLASIEAVMDAHDASTTDKFDSAQTGFEEVSTSVHLSTYNRMYTDGSEAPERAFPYATAQYTKEGDKYRLNFEQMHPYSSTELKNNVGLYNDFLESCTNIFHWISETVVLNCADEIQSLELILEKLPGVGSSPFHPWASLVINFKIVTTAHRDYSDKNLCGVLPIGDFIGGELVLYEPGLVVPLQSGDLCVFPSHSTTHFNLHTVGSRTSFVFTTDAALDAWKDKYNGYSADVIVTGLA</sequence>
<name>A0A4Y9XUL9_9AGAM</name>
<organism evidence="2 3">
    <name type="scientific">Dentipellis fragilis</name>
    <dbReference type="NCBI Taxonomy" id="205917"/>
    <lineage>
        <taxon>Eukaryota</taxon>
        <taxon>Fungi</taxon>
        <taxon>Dikarya</taxon>
        <taxon>Basidiomycota</taxon>
        <taxon>Agaricomycotina</taxon>
        <taxon>Agaricomycetes</taxon>
        <taxon>Russulales</taxon>
        <taxon>Hericiaceae</taxon>
        <taxon>Dentipellis</taxon>
    </lineage>
</organism>
<reference evidence="2 3" key="1">
    <citation type="submission" date="2019-02" db="EMBL/GenBank/DDBJ databases">
        <title>Genome sequencing of the rare red list fungi Dentipellis fragilis.</title>
        <authorList>
            <person name="Buettner E."/>
            <person name="Kellner H."/>
        </authorList>
    </citation>
    <scope>NUCLEOTIDE SEQUENCE [LARGE SCALE GENOMIC DNA]</scope>
    <source>
        <strain evidence="2 3">DSM 105465</strain>
    </source>
</reference>
<dbReference type="EMBL" id="SEOQ01001097">
    <property type="protein sequence ID" value="TFY53850.1"/>
    <property type="molecule type" value="Genomic_DNA"/>
</dbReference>
<dbReference type="Gene3D" id="3.60.130.30">
    <property type="match status" value="1"/>
</dbReference>
<dbReference type="Proteomes" id="UP000298327">
    <property type="component" value="Unassembled WGS sequence"/>
</dbReference>
<protein>
    <submittedName>
        <fullName evidence="2">Uncharacterized protein</fullName>
    </submittedName>
</protein>
<keyword evidence="3" id="KW-1185">Reference proteome</keyword>
<evidence type="ECO:0000313" key="2">
    <source>
        <dbReference type="EMBL" id="TFY53850.1"/>
    </source>
</evidence>
<feature type="compositionally biased region" description="Polar residues" evidence="1">
    <location>
        <begin position="45"/>
        <end position="60"/>
    </location>
</feature>
<comment type="caution">
    <text evidence="2">The sequence shown here is derived from an EMBL/GenBank/DDBJ whole genome shotgun (WGS) entry which is preliminary data.</text>
</comment>
<proteinExistence type="predicted"/>
<dbReference type="AlphaFoldDB" id="A0A4Y9XUL9"/>
<evidence type="ECO:0000313" key="3">
    <source>
        <dbReference type="Proteomes" id="UP000298327"/>
    </source>
</evidence>
<feature type="region of interest" description="Disordered" evidence="1">
    <location>
        <begin position="45"/>
        <end position="111"/>
    </location>
</feature>
<gene>
    <name evidence="2" type="ORF">EVG20_g9945</name>
</gene>
<dbReference type="OrthoDB" id="2690740at2759"/>